<evidence type="ECO:0000313" key="2">
    <source>
        <dbReference type="EMBL" id="MDX2291534.1"/>
    </source>
</evidence>
<organism evidence="2 3">
    <name type="scientific">Streptomyces roseolus</name>
    <dbReference type="NCBI Taxonomy" id="67358"/>
    <lineage>
        <taxon>Bacteria</taxon>
        <taxon>Bacillati</taxon>
        <taxon>Actinomycetota</taxon>
        <taxon>Actinomycetes</taxon>
        <taxon>Kitasatosporales</taxon>
        <taxon>Streptomycetaceae</taxon>
        <taxon>Streptomyces</taxon>
    </lineage>
</organism>
<keyword evidence="3" id="KW-1185">Reference proteome</keyword>
<evidence type="ECO:0000313" key="3">
    <source>
        <dbReference type="Proteomes" id="UP001278571"/>
    </source>
</evidence>
<evidence type="ECO:0000256" key="1">
    <source>
        <dbReference type="SAM" id="MobiDB-lite"/>
    </source>
</evidence>
<accession>A0ABU4K1A4</accession>
<gene>
    <name evidence="2" type="ORF">R2363_05020</name>
</gene>
<reference evidence="2 3" key="1">
    <citation type="submission" date="2023-10" db="EMBL/GenBank/DDBJ databases">
        <authorList>
            <person name="Wang X.X."/>
        </authorList>
    </citation>
    <scope>NUCLEOTIDE SEQUENCE [LARGE SCALE GENOMIC DNA]</scope>
    <source>
        <strain evidence="2 3">NBRC 12816</strain>
    </source>
</reference>
<dbReference type="Proteomes" id="UP001278571">
    <property type="component" value="Unassembled WGS sequence"/>
</dbReference>
<sequence>MTEKDADLSALMAVRLGSGKDRHRGLLFGCGSGPSGAPEAYGGGGRTFTVRDRTDTRPGPQRGRHAGTG</sequence>
<feature type="region of interest" description="Disordered" evidence="1">
    <location>
        <begin position="31"/>
        <end position="69"/>
    </location>
</feature>
<comment type="caution">
    <text evidence="2">The sequence shown here is derived from an EMBL/GenBank/DDBJ whole genome shotgun (WGS) entry which is preliminary data.</text>
</comment>
<name>A0ABU4K1A4_9ACTN</name>
<dbReference type="EMBL" id="JAWJZF010000230">
    <property type="protein sequence ID" value="MDX2291534.1"/>
    <property type="molecule type" value="Genomic_DNA"/>
</dbReference>
<dbReference type="RefSeq" id="WP_319008142.1">
    <property type="nucleotide sequence ID" value="NZ_JAWJZF010000230.1"/>
</dbReference>
<protein>
    <submittedName>
        <fullName evidence="2">Uncharacterized protein</fullName>
    </submittedName>
</protein>
<proteinExistence type="predicted"/>